<dbReference type="AlphaFoldDB" id="A0A1C0ARD5"/>
<dbReference type="Proteomes" id="UP000093501">
    <property type="component" value="Unassembled WGS sequence"/>
</dbReference>
<dbReference type="Gene3D" id="3.20.20.70">
    <property type="entry name" value="Aldolase class I"/>
    <property type="match status" value="1"/>
</dbReference>
<comment type="caution">
    <text evidence="1">The sequence shown here is derived from an EMBL/GenBank/DDBJ whole genome shotgun (WGS) entry which is preliminary data.</text>
</comment>
<proteinExistence type="predicted"/>
<reference evidence="2" key="1">
    <citation type="submission" date="2016-07" db="EMBL/GenBank/DDBJ databases">
        <authorList>
            <person name="Florea S."/>
            <person name="Webb J.S."/>
            <person name="Jaromczyk J."/>
            <person name="Schardl C.L."/>
        </authorList>
    </citation>
    <scope>NUCLEOTIDE SEQUENCE [LARGE SCALE GENOMIC DNA]</scope>
    <source>
        <strain evidence="2">IPBSL-7</strain>
    </source>
</reference>
<keyword evidence="2" id="KW-1185">Reference proteome</keyword>
<evidence type="ECO:0008006" key="3">
    <source>
        <dbReference type="Google" id="ProtNLM"/>
    </source>
</evidence>
<dbReference type="RefSeq" id="WP_068749825.1">
    <property type="nucleotide sequence ID" value="NZ_LR214441.1"/>
</dbReference>
<accession>A0A1C0ARD5</accession>
<dbReference type="SUPFAM" id="SSF51569">
    <property type="entry name" value="Aldolase"/>
    <property type="match status" value="1"/>
</dbReference>
<name>A0A1C0ARD5_9ACTN</name>
<evidence type="ECO:0000313" key="2">
    <source>
        <dbReference type="Proteomes" id="UP000093501"/>
    </source>
</evidence>
<organism evidence="1 2">
    <name type="scientific">Tessaracoccus lapidicaptus</name>
    <dbReference type="NCBI Taxonomy" id="1427523"/>
    <lineage>
        <taxon>Bacteria</taxon>
        <taxon>Bacillati</taxon>
        <taxon>Actinomycetota</taxon>
        <taxon>Actinomycetes</taxon>
        <taxon>Propionibacteriales</taxon>
        <taxon>Propionibacteriaceae</taxon>
        <taxon>Tessaracoccus</taxon>
    </lineage>
</organism>
<gene>
    <name evidence="1" type="ORF">BCR15_12480</name>
</gene>
<protein>
    <recommendedName>
        <fullName evidence="3">Aldolase</fullName>
    </recommendedName>
</protein>
<dbReference type="InterPro" id="IPR013785">
    <property type="entry name" value="Aldolase_TIM"/>
</dbReference>
<sequence length="203" mass="20432">MSELRGLIVCLPDAPLDDVVGAVEVLIQEGFSRFALPASGEAFADAVAIFGARATLGALRVSTIVGVESAAAAGARFVLADVASGELAESAARAGLACYLPAMTPTEIRAVLDHAHVAGALLYPADVVGHAMAHRLAELGLADRVVPLGGVGAYAAGEWSKAGSPAVCVDQALLGDALAGGSLALLRDRCGSFRSVEQAMPQG</sequence>
<dbReference type="EMBL" id="MBQD01000004">
    <property type="protein sequence ID" value="OCL36896.1"/>
    <property type="molecule type" value="Genomic_DNA"/>
</dbReference>
<evidence type="ECO:0000313" key="1">
    <source>
        <dbReference type="EMBL" id="OCL36896.1"/>
    </source>
</evidence>